<dbReference type="InterPro" id="IPR016169">
    <property type="entry name" value="FAD-bd_PCMH_sub2"/>
</dbReference>
<feature type="domain" description="FAD linked oxidase N-terminal" evidence="2">
    <location>
        <begin position="22"/>
        <end position="73"/>
    </location>
</feature>
<dbReference type="SUPFAM" id="SSF56176">
    <property type="entry name" value="FAD-binding/transporter-associated domain-like"/>
    <property type="match status" value="1"/>
</dbReference>
<evidence type="ECO:0000259" key="2">
    <source>
        <dbReference type="Pfam" id="PF01565"/>
    </source>
</evidence>
<evidence type="ECO:0000313" key="3">
    <source>
        <dbReference type="EMBL" id="KAF9624918.1"/>
    </source>
</evidence>
<protein>
    <recommendedName>
        <fullName evidence="2">FAD linked oxidase N-terminal domain-containing protein</fullName>
    </recommendedName>
</protein>
<dbReference type="AlphaFoldDB" id="A0A835IX32"/>
<dbReference type="GO" id="GO:0004458">
    <property type="term" value="F:D-lactate dehydrogenase (cytochrome) activity"/>
    <property type="evidence" value="ECO:0007669"/>
    <property type="project" value="TreeGrafter"/>
</dbReference>
<evidence type="ECO:0000256" key="1">
    <source>
        <dbReference type="ARBA" id="ARBA00008000"/>
    </source>
</evidence>
<dbReference type="Pfam" id="PF01565">
    <property type="entry name" value="FAD_binding_4"/>
    <property type="match status" value="1"/>
</dbReference>
<dbReference type="Proteomes" id="UP000631114">
    <property type="component" value="Unassembled WGS sequence"/>
</dbReference>
<keyword evidence="4" id="KW-1185">Reference proteome</keyword>
<comment type="caution">
    <text evidence="3">The sequence shown here is derived from an EMBL/GenBank/DDBJ whole genome shotgun (WGS) entry which is preliminary data.</text>
</comment>
<accession>A0A835IX32</accession>
<organism evidence="3 4">
    <name type="scientific">Coptis chinensis</name>
    <dbReference type="NCBI Taxonomy" id="261450"/>
    <lineage>
        <taxon>Eukaryota</taxon>
        <taxon>Viridiplantae</taxon>
        <taxon>Streptophyta</taxon>
        <taxon>Embryophyta</taxon>
        <taxon>Tracheophyta</taxon>
        <taxon>Spermatophyta</taxon>
        <taxon>Magnoliopsida</taxon>
        <taxon>Ranunculales</taxon>
        <taxon>Ranunculaceae</taxon>
        <taxon>Coptidoideae</taxon>
        <taxon>Coptis</taxon>
    </lineage>
</organism>
<dbReference type="GO" id="GO:0050660">
    <property type="term" value="F:flavin adenine dinucleotide binding"/>
    <property type="evidence" value="ECO:0007669"/>
    <property type="project" value="InterPro"/>
</dbReference>
<comment type="similarity">
    <text evidence="1">Belongs to the FAD-binding oxidoreductase/transferase type 4 family.</text>
</comment>
<dbReference type="InterPro" id="IPR006094">
    <property type="entry name" value="Oxid_FAD_bind_N"/>
</dbReference>
<reference evidence="3 4" key="1">
    <citation type="submission" date="2020-10" db="EMBL/GenBank/DDBJ databases">
        <title>The Coptis chinensis genome and diversification of protoberbering-type alkaloids.</title>
        <authorList>
            <person name="Wang B."/>
            <person name="Shu S."/>
            <person name="Song C."/>
            <person name="Liu Y."/>
        </authorList>
    </citation>
    <scope>NUCLEOTIDE SEQUENCE [LARGE SCALE GENOMIC DNA]</scope>
    <source>
        <strain evidence="3">HL-2020</strain>
        <tissue evidence="3">Leaf</tissue>
    </source>
</reference>
<sequence>MTVDFVYIKHVIMTPPSKYFALQNVKALHVEDMDVVVEPGIGWMDLNKYLEPYGLFFPLDPGTVQPLVACVLSGVAHSSLPVRFAFFLNLLTFTDINVVLNFLEEYSELLLHANVDTFIVFRSAVPIFVSMEEALYLHQPWPSIRTCLSLSTIFAGCVLYVLTDYQFTLTAYSWALAYSDMMTVGPVHEPIL</sequence>
<proteinExistence type="inferred from homology"/>
<gene>
    <name evidence="3" type="ORF">IFM89_015638</name>
</gene>
<dbReference type="PANTHER" id="PTHR11748:SF111">
    <property type="entry name" value="D-LACTATE DEHYDROGENASE, MITOCHONDRIAL-RELATED"/>
    <property type="match status" value="1"/>
</dbReference>
<dbReference type="InterPro" id="IPR036318">
    <property type="entry name" value="FAD-bd_PCMH-like_sf"/>
</dbReference>
<dbReference type="GO" id="GO:0008720">
    <property type="term" value="F:D-lactate dehydrogenase (NAD+) activity"/>
    <property type="evidence" value="ECO:0007669"/>
    <property type="project" value="TreeGrafter"/>
</dbReference>
<dbReference type="Gene3D" id="3.30.465.10">
    <property type="match status" value="1"/>
</dbReference>
<dbReference type="GO" id="GO:0005739">
    <property type="term" value="C:mitochondrion"/>
    <property type="evidence" value="ECO:0007669"/>
    <property type="project" value="TreeGrafter"/>
</dbReference>
<name>A0A835IX32_9MAGN</name>
<dbReference type="GO" id="GO:1903457">
    <property type="term" value="P:lactate catabolic process"/>
    <property type="evidence" value="ECO:0007669"/>
    <property type="project" value="TreeGrafter"/>
</dbReference>
<evidence type="ECO:0000313" key="4">
    <source>
        <dbReference type="Proteomes" id="UP000631114"/>
    </source>
</evidence>
<dbReference type="EMBL" id="JADFTS010000001">
    <property type="protein sequence ID" value="KAF9624918.1"/>
    <property type="molecule type" value="Genomic_DNA"/>
</dbReference>
<dbReference type="PANTHER" id="PTHR11748">
    <property type="entry name" value="D-LACTATE DEHYDROGENASE"/>
    <property type="match status" value="1"/>
</dbReference>
<dbReference type="OrthoDB" id="7786253at2759"/>